<sequence length="66" mass="7093">AAQAYALRDNQKKMQEKPDNAARCAASGRKNKNAGQHGALRSTATRVAPEPATSEENAILSKEEIK</sequence>
<keyword evidence="3" id="KW-1185">Reference proteome</keyword>
<proteinExistence type="predicted"/>
<dbReference type="EMBL" id="LXQA010299260">
    <property type="protein sequence ID" value="MCI42022.1"/>
    <property type="molecule type" value="Genomic_DNA"/>
</dbReference>
<feature type="region of interest" description="Disordered" evidence="1">
    <location>
        <begin position="1"/>
        <end position="66"/>
    </location>
</feature>
<name>A0A392S0T5_9FABA</name>
<accession>A0A392S0T5</accession>
<evidence type="ECO:0000256" key="1">
    <source>
        <dbReference type="SAM" id="MobiDB-lite"/>
    </source>
</evidence>
<protein>
    <submittedName>
        <fullName evidence="2">Uncharacterized protein</fullName>
    </submittedName>
</protein>
<reference evidence="2 3" key="1">
    <citation type="journal article" date="2018" name="Front. Plant Sci.">
        <title>Red Clover (Trifolium pratense) and Zigzag Clover (T. medium) - A Picture of Genomic Similarities and Differences.</title>
        <authorList>
            <person name="Dluhosova J."/>
            <person name="Istvanek J."/>
            <person name="Nedelnik J."/>
            <person name="Repkova J."/>
        </authorList>
    </citation>
    <scope>NUCLEOTIDE SEQUENCE [LARGE SCALE GENOMIC DNA]</scope>
    <source>
        <strain evidence="3">cv. 10/8</strain>
        <tissue evidence="2">Leaf</tissue>
    </source>
</reference>
<comment type="caution">
    <text evidence="2">The sequence shown here is derived from an EMBL/GenBank/DDBJ whole genome shotgun (WGS) entry which is preliminary data.</text>
</comment>
<feature type="compositionally biased region" description="Basic and acidic residues" evidence="1">
    <location>
        <begin position="9"/>
        <end position="20"/>
    </location>
</feature>
<organism evidence="2 3">
    <name type="scientific">Trifolium medium</name>
    <dbReference type="NCBI Taxonomy" id="97028"/>
    <lineage>
        <taxon>Eukaryota</taxon>
        <taxon>Viridiplantae</taxon>
        <taxon>Streptophyta</taxon>
        <taxon>Embryophyta</taxon>
        <taxon>Tracheophyta</taxon>
        <taxon>Spermatophyta</taxon>
        <taxon>Magnoliopsida</taxon>
        <taxon>eudicotyledons</taxon>
        <taxon>Gunneridae</taxon>
        <taxon>Pentapetalae</taxon>
        <taxon>rosids</taxon>
        <taxon>fabids</taxon>
        <taxon>Fabales</taxon>
        <taxon>Fabaceae</taxon>
        <taxon>Papilionoideae</taxon>
        <taxon>50 kb inversion clade</taxon>
        <taxon>NPAAA clade</taxon>
        <taxon>Hologalegina</taxon>
        <taxon>IRL clade</taxon>
        <taxon>Trifolieae</taxon>
        <taxon>Trifolium</taxon>
    </lineage>
</organism>
<evidence type="ECO:0000313" key="3">
    <source>
        <dbReference type="Proteomes" id="UP000265520"/>
    </source>
</evidence>
<dbReference type="Proteomes" id="UP000265520">
    <property type="component" value="Unassembled WGS sequence"/>
</dbReference>
<dbReference type="AlphaFoldDB" id="A0A392S0T5"/>
<evidence type="ECO:0000313" key="2">
    <source>
        <dbReference type="EMBL" id="MCI42022.1"/>
    </source>
</evidence>
<feature type="non-terminal residue" evidence="2">
    <location>
        <position position="1"/>
    </location>
</feature>